<dbReference type="AlphaFoldDB" id="A0A2J6QI02"/>
<protein>
    <recommendedName>
        <fullName evidence="5">CENP-V/GFA domain-containing protein</fullName>
    </recommendedName>
</protein>
<keyword evidence="7" id="KW-1185">Reference proteome</keyword>
<evidence type="ECO:0000259" key="5">
    <source>
        <dbReference type="PROSITE" id="PS51891"/>
    </source>
</evidence>
<dbReference type="Pfam" id="PF04828">
    <property type="entry name" value="GFA"/>
    <property type="match status" value="1"/>
</dbReference>
<accession>A0A2J6QI02</accession>
<evidence type="ECO:0000256" key="3">
    <source>
        <dbReference type="ARBA" id="ARBA00022833"/>
    </source>
</evidence>
<evidence type="ECO:0000313" key="6">
    <source>
        <dbReference type="EMBL" id="PMD25891.1"/>
    </source>
</evidence>
<sequence length="119" mass="13617">MHYTGSCYCRSIQYSFDVSPEDARTSLCHCHNCKKFFGTNYGLTTKIPASSFKITKGEPRVHEADNGSGSLLHREFCGEWWGDFGEQAANDFRYIMYGTINKPTGLDPKGEFFCKYREE</sequence>
<keyword evidence="2" id="KW-0479">Metal-binding</keyword>
<dbReference type="PANTHER" id="PTHR33337:SF40">
    <property type="entry name" value="CENP-V_GFA DOMAIN-CONTAINING PROTEIN-RELATED"/>
    <property type="match status" value="1"/>
</dbReference>
<evidence type="ECO:0000256" key="4">
    <source>
        <dbReference type="ARBA" id="ARBA00023239"/>
    </source>
</evidence>
<comment type="similarity">
    <text evidence="1">Belongs to the Gfa family.</text>
</comment>
<proteinExistence type="inferred from homology"/>
<dbReference type="EMBL" id="KZ613469">
    <property type="protein sequence ID" value="PMD25891.1"/>
    <property type="molecule type" value="Genomic_DNA"/>
</dbReference>
<dbReference type="GO" id="GO:0046872">
    <property type="term" value="F:metal ion binding"/>
    <property type="evidence" value="ECO:0007669"/>
    <property type="project" value="UniProtKB-KW"/>
</dbReference>
<gene>
    <name evidence="6" type="ORF">NA56DRAFT_676963</name>
</gene>
<dbReference type="InterPro" id="IPR006913">
    <property type="entry name" value="CENP-V/GFA"/>
</dbReference>
<dbReference type="SUPFAM" id="SSF51316">
    <property type="entry name" value="Mss4-like"/>
    <property type="match status" value="1"/>
</dbReference>
<dbReference type="InterPro" id="IPR011057">
    <property type="entry name" value="Mss4-like_sf"/>
</dbReference>
<keyword evidence="4" id="KW-0456">Lyase</keyword>
<keyword evidence="3" id="KW-0862">Zinc</keyword>
<reference evidence="6 7" key="1">
    <citation type="submission" date="2016-05" db="EMBL/GenBank/DDBJ databases">
        <title>A degradative enzymes factory behind the ericoid mycorrhizal symbiosis.</title>
        <authorList>
            <consortium name="DOE Joint Genome Institute"/>
            <person name="Martino E."/>
            <person name="Morin E."/>
            <person name="Grelet G."/>
            <person name="Kuo A."/>
            <person name="Kohler A."/>
            <person name="Daghino S."/>
            <person name="Barry K."/>
            <person name="Choi C."/>
            <person name="Cichocki N."/>
            <person name="Clum A."/>
            <person name="Copeland A."/>
            <person name="Hainaut M."/>
            <person name="Haridas S."/>
            <person name="Labutti K."/>
            <person name="Lindquist E."/>
            <person name="Lipzen A."/>
            <person name="Khouja H.-R."/>
            <person name="Murat C."/>
            <person name="Ohm R."/>
            <person name="Olson A."/>
            <person name="Spatafora J."/>
            <person name="Veneault-Fourrey C."/>
            <person name="Henrissat B."/>
            <person name="Grigoriev I."/>
            <person name="Martin F."/>
            <person name="Perotto S."/>
        </authorList>
    </citation>
    <scope>NUCLEOTIDE SEQUENCE [LARGE SCALE GENOMIC DNA]</scope>
    <source>
        <strain evidence="6 7">UAMH 7357</strain>
    </source>
</reference>
<evidence type="ECO:0000313" key="7">
    <source>
        <dbReference type="Proteomes" id="UP000235672"/>
    </source>
</evidence>
<dbReference type="PROSITE" id="PS51891">
    <property type="entry name" value="CENP_V_GFA"/>
    <property type="match status" value="1"/>
</dbReference>
<evidence type="ECO:0000256" key="1">
    <source>
        <dbReference type="ARBA" id="ARBA00005495"/>
    </source>
</evidence>
<evidence type="ECO:0000256" key="2">
    <source>
        <dbReference type="ARBA" id="ARBA00022723"/>
    </source>
</evidence>
<organism evidence="6 7">
    <name type="scientific">Hyaloscypha hepaticicola</name>
    <dbReference type="NCBI Taxonomy" id="2082293"/>
    <lineage>
        <taxon>Eukaryota</taxon>
        <taxon>Fungi</taxon>
        <taxon>Dikarya</taxon>
        <taxon>Ascomycota</taxon>
        <taxon>Pezizomycotina</taxon>
        <taxon>Leotiomycetes</taxon>
        <taxon>Helotiales</taxon>
        <taxon>Hyaloscyphaceae</taxon>
        <taxon>Hyaloscypha</taxon>
    </lineage>
</organism>
<dbReference type="OrthoDB" id="9985472at2759"/>
<name>A0A2J6QI02_9HELO</name>
<dbReference type="Gene3D" id="3.90.1590.10">
    <property type="entry name" value="glutathione-dependent formaldehyde- activating enzyme (gfa)"/>
    <property type="match status" value="1"/>
</dbReference>
<dbReference type="PANTHER" id="PTHR33337">
    <property type="entry name" value="GFA DOMAIN-CONTAINING PROTEIN"/>
    <property type="match status" value="1"/>
</dbReference>
<dbReference type="STRING" id="1745343.A0A2J6QI02"/>
<dbReference type="GO" id="GO:0016846">
    <property type="term" value="F:carbon-sulfur lyase activity"/>
    <property type="evidence" value="ECO:0007669"/>
    <property type="project" value="InterPro"/>
</dbReference>
<dbReference type="Proteomes" id="UP000235672">
    <property type="component" value="Unassembled WGS sequence"/>
</dbReference>
<feature type="domain" description="CENP-V/GFA" evidence="5">
    <location>
        <begin position="3"/>
        <end position="119"/>
    </location>
</feature>